<name>A0AAN9BMP5_9CAEN</name>
<feature type="region of interest" description="Disordered" evidence="1">
    <location>
        <begin position="18"/>
        <end position="46"/>
    </location>
</feature>
<gene>
    <name evidence="2" type="ORF">V1264_016497</name>
</gene>
<feature type="compositionally biased region" description="Low complexity" evidence="1">
    <location>
        <begin position="801"/>
        <end position="828"/>
    </location>
</feature>
<feature type="compositionally biased region" description="Low complexity" evidence="1">
    <location>
        <begin position="725"/>
        <end position="735"/>
    </location>
</feature>
<feature type="compositionally biased region" description="Polar residues" evidence="1">
    <location>
        <begin position="552"/>
        <end position="569"/>
    </location>
</feature>
<feature type="region of interest" description="Disordered" evidence="1">
    <location>
        <begin position="661"/>
        <end position="749"/>
    </location>
</feature>
<feature type="region of interest" description="Disordered" evidence="1">
    <location>
        <begin position="494"/>
        <end position="533"/>
    </location>
</feature>
<feature type="region of interest" description="Disordered" evidence="1">
    <location>
        <begin position="356"/>
        <end position="444"/>
    </location>
</feature>
<feature type="compositionally biased region" description="Gly residues" evidence="1">
    <location>
        <begin position="358"/>
        <end position="372"/>
    </location>
</feature>
<dbReference type="AlphaFoldDB" id="A0AAN9BMP5"/>
<feature type="region of interest" description="Disordered" evidence="1">
    <location>
        <begin position="768"/>
        <end position="828"/>
    </location>
</feature>
<feature type="compositionally biased region" description="Basic residues" evidence="1">
    <location>
        <begin position="669"/>
        <end position="683"/>
    </location>
</feature>
<dbReference type="EMBL" id="JBAMIC010000004">
    <property type="protein sequence ID" value="KAK7108833.1"/>
    <property type="molecule type" value="Genomic_DNA"/>
</dbReference>
<feature type="compositionally biased region" description="Basic and acidic residues" evidence="1">
    <location>
        <begin position="420"/>
        <end position="437"/>
    </location>
</feature>
<evidence type="ECO:0000313" key="2">
    <source>
        <dbReference type="EMBL" id="KAK7108833.1"/>
    </source>
</evidence>
<protein>
    <submittedName>
        <fullName evidence="2">Uncharacterized protein</fullName>
    </submittedName>
</protein>
<feature type="region of interest" description="Disordered" evidence="1">
    <location>
        <begin position="298"/>
        <end position="319"/>
    </location>
</feature>
<accession>A0AAN9BMP5</accession>
<feature type="region of interest" description="Disordered" evidence="1">
    <location>
        <begin position="552"/>
        <end position="583"/>
    </location>
</feature>
<feature type="region of interest" description="Disordered" evidence="1">
    <location>
        <begin position="92"/>
        <end position="190"/>
    </location>
</feature>
<dbReference type="Proteomes" id="UP001374579">
    <property type="component" value="Unassembled WGS sequence"/>
</dbReference>
<organism evidence="2 3">
    <name type="scientific">Littorina saxatilis</name>
    <dbReference type="NCBI Taxonomy" id="31220"/>
    <lineage>
        <taxon>Eukaryota</taxon>
        <taxon>Metazoa</taxon>
        <taxon>Spiralia</taxon>
        <taxon>Lophotrochozoa</taxon>
        <taxon>Mollusca</taxon>
        <taxon>Gastropoda</taxon>
        <taxon>Caenogastropoda</taxon>
        <taxon>Littorinimorpha</taxon>
        <taxon>Littorinoidea</taxon>
        <taxon>Littorinidae</taxon>
        <taxon>Littorina</taxon>
    </lineage>
</organism>
<proteinExistence type="predicted"/>
<comment type="caution">
    <text evidence="2">The sequence shown here is derived from an EMBL/GenBank/DDBJ whole genome shotgun (WGS) entry which is preliminary data.</text>
</comment>
<feature type="compositionally biased region" description="Gly residues" evidence="1">
    <location>
        <begin position="387"/>
        <end position="398"/>
    </location>
</feature>
<keyword evidence="3" id="KW-1185">Reference proteome</keyword>
<feature type="compositionally biased region" description="Polar residues" evidence="1">
    <location>
        <begin position="94"/>
        <end position="106"/>
    </location>
</feature>
<feature type="compositionally biased region" description="Polar residues" evidence="1">
    <location>
        <begin position="736"/>
        <end position="749"/>
    </location>
</feature>
<feature type="compositionally biased region" description="Polar residues" evidence="1">
    <location>
        <begin position="505"/>
        <end position="514"/>
    </location>
</feature>
<feature type="compositionally biased region" description="Polar residues" evidence="1">
    <location>
        <begin position="130"/>
        <end position="149"/>
    </location>
</feature>
<reference evidence="2 3" key="1">
    <citation type="submission" date="2024-02" db="EMBL/GenBank/DDBJ databases">
        <title>Chromosome-scale genome assembly of the rough periwinkle Littorina saxatilis.</title>
        <authorList>
            <person name="De Jode A."/>
            <person name="Faria R."/>
            <person name="Formenti G."/>
            <person name="Sims Y."/>
            <person name="Smith T.P."/>
            <person name="Tracey A."/>
            <person name="Wood J.M.D."/>
            <person name="Zagrodzka Z.B."/>
            <person name="Johannesson K."/>
            <person name="Butlin R.K."/>
            <person name="Leder E.H."/>
        </authorList>
    </citation>
    <scope>NUCLEOTIDE SEQUENCE [LARGE SCALE GENOMIC DNA]</scope>
    <source>
        <strain evidence="2">Snail1</strain>
        <tissue evidence="2">Muscle</tissue>
    </source>
</reference>
<sequence>MLLSDSCQPAVLQLLPFSTNDASSSPLSSPHSARLRSLPSPDHTRGFPVLAVTRSGRGGVASESFSSGGRGYGCFGAGPHRSAPTRAFSERLTRSQAHVDSASLLSQPRARSEYNAHRSAGGAGTASASLRSNGASSQPRDVTTCSVTDMNERVMASPDSGSVRHSAYTSQSPDGRSHNGGGSARGFPKPAFAQHALSPTYNTVAGVIGGGQSTQKGEGRYLVSKNGLWRSVSLTPGEQELKKHKDQLDMRDGENGRRYHKMNVRDLPRSTTPVNDHDPDKLNMKQVIAFLQSKGKSQEDAVELPQETKSKAAINNDDLHLPRTVKSGVLRGTVRKATASSSSTATEIYLRSSAILSGEGGGRGGRGGGGGGEWRDGSPSASSTQTGDGGGGGGGGGEALVRPSVKSSGDRHTARSWRLPGRENGYDRTDSHSETSPRKPAKKPFRLHRFLTMVPSARDPGMLASVAFSAVEDVGLHSSTSNIRDAQIRAAVSNGTDYDSHPPVSYTSISSRPKTYSAMPKRETTAVSLAPTKSAHKERSLCLDLASQSKSQLAGQSGKTEQYRSQTAHAQPIKGGQSSGQGLEGKVHYRISAARPRPSSLRVEQDSADAQSKLSADFGELRAFDGEVDVFGAEAINDGFPRQEKNVIRLPFVLVDSEDEDHITDSKRFAKPNRNHRSAKHVRSLTSQSEKKKKSPTRDSFKPGAQTSWAEREIGTLTKNPQAESISSRVSLLSSAPQDPRQSASSLITVSQTSLATVSLTDIKSDQFHESDVNSQDSRVPIVGSDVKSPEVANDDKTDSVAGDNNNANVAGDNKNANVANNNNKTENVANSMKPKAVSSAKLPKTKKLKVNVPDEWKNKRDVTKQNLPDCVTLSLRKERHRTRESTYMSDIAGSDLCSEDTCAAHVNSASVRPSIKSEDMVSWAS</sequence>
<evidence type="ECO:0000313" key="3">
    <source>
        <dbReference type="Proteomes" id="UP001374579"/>
    </source>
</evidence>
<evidence type="ECO:0000256" key="1">
    <source>
        <dbReference type="SAM" id="MobiDB-lite"/>
    </source>
</evidence>
<feature type="compositionally biased region" description="Low complexity" evidence="1">
    <location>
        <begin position="22"/>
        <end position="41"/>
    </location>
</feature>